<protein>
    <submittedName>
        <fullName evidence="3">Uncharacterized protein</fullName>
    </submittedName>
</protein>
<reference evidence="3 4" key="1">
    <citation type="journal article" date="2020" name="Genomics">
        <title>Complete, high-quality genomes from long-read metagenomic sequencing of two wolf lichen thalli reveals enigmatic genome architecture.</title>
        <authorList>
            <person name="McKenzie S.K."/>
            <person name="Walston R.F."/>
            <person name="Allen J.L."/>
        </authorList>
    </citation>
    <scope>NUCLEOTIDE SEQUENCE [LARGE SCALE GENOMIC DNA]</scope>
    <source>
        <strain evidence="3">WasteWater2</strain>
    </source>
</reference>
<comment type="caution">
    <text evidence="3">The sequence shown here is derived from an EMBL/GenBank/DDBJ whole genome shotgun (WGS) entry which is preliminary data.</text>
</comment>
<evidence type="ECO:0000313" key="3">
    <source>
        <dbReference type="EMBL" id="KAF6233579.1"/>
    </source>
</evidence>
<accession>A0A8H6L2Z8</accession>
<evidence type="ECO:0000313" key="4">
    <source>
        <dbReference type="Proteomes" id="UP000578531"/>
    </source>
</evidence>
<feature type="region of interest" description="Disordered" evidence="1">
    <location>
        <begin position="89"/>
        <end position="108"/>
    </location>
</feature>
<evidence type="ECO:0000256" key="1">
    <source>
        <dbReference type="SAM" id="MobiDB-lite"/>
    </source>
</evidence>
<evidence type="ECO:0000256" key="2">
    <source>
        <dbReference type="SAM" id="SignalP"/>
    </source>
</evidence>
<feature type="chain" id="PRO_5034487346" evidence="2">
    <location>
        <begin position="17"/>
        <end position="108"/>
    </location>
</feature>
<dbReference type="AlphaFoldDB" id="A0A8H6L2Z8"/>
<dbReference type="EMBL" id="JACCJC010000035">
    <property type="protein sequence ID" value="KAF6233579.1"/>
    <property type="molecule type" value="Genomic_DNA"/>
</dbReference>
<name>A0A8H6L2Z8_9LECA</name>
<dbReference type="PANTHER" id="PTHR42047:SF1">
    <property type="entry name" value="PROTEIN, PUTATIVE (AFU_ORTHOLOGUE AFUA_6G03560)-RELATED"/>
    <property type="match status" value="1"/>
</dbReference>
<dbReference type="InterPro" id="IPR052820">
    <property type="entry name" value="PhiA_domain"/>
</dbReference>
<keyword evidence="4" id="KW-1185">Reference proteome</keyword>
<feature type="compositionally biased region" description="Pro residues" evidence="1">
    <location>
        <begin position="94"/>
        <end position="108"/>
    </location>
</feature>
<gene>
    <name evidence="3" type="ORF">HO173_008136</name>
</gene>
<dbReference type="Proteomes" id="UP000578531">
    <property type="component" value="Unassembled WGS sequence"/>
</dbReference>
<dbReference type="RefSeq" id="XP_037162996.1">
    <property type="nucleotide sequence ID" value="XM_037310036.1"/>
</dbReference>
<keyword evidence="2" id="KW-0732">Signal</keyword>
<organism evidence="3 4">
    <name type="scientific">Letharia columbiana</name>
    <dbReference type="NCBI Taxonomy" id="112416"/>
    <lineage>
        <taxon>Eukaryota</taxon>
        <taxon>Fungi</taxon>
        <taxon>Dikarya</taxon>
        <taxon>Ascomycota</taxon>
        <taxon>Pezizomycotina</taxon>
        <taxon>Lecanoromycetes</taxon>
        <taxon>OSLEUM clade</taxon>
        <taxon>Lecanoromycetidae</taxon>
        <taxon>Lecanorales</taxon>
        <taxon>Lecanorineae</taxon>
        <taxon>Parmeliaceae</taxon>
        <taxon>Letharia</taxon>
    </lineage>
</organism>
<sequence>MYPIVVLALLPFLSSAILVSPLQSNSSTPFVLRALRLGFPIHLSTLNANDGHFWLGKATSSSCPAEPKMDCPTETETAVVVSGDGYATLASPPTLAPPTPLTSPPSLF</sequence>
<feature type="signal peptide" evidence="2">
    <location>
        <begin position="1"/>
        <end position="16"/>
    </location>
</feature>
<dbReference type="OrthoDB" id="5430620at2759"/>
<proteinExistence type="predicted"/>
<dbReference type="PANTHER" id="PTHR42047">
    <property type="entry name" value="PROTEIN, PUTATIVE (AFU_ORTHOLOGUE AFUA_6G03560)-RELATED"/>
    <property type="match status" value="1"/>
</dbReference>
<dbReference type="GeneID" id="59289792"/>